<dbReference type="AlphaFoldDB" id="A0A915C5S1"/>
<dbReference type="Proteomes" id="UP000887569">
    <property type="component" value="Unplaced"/>
</dbReference>
<name>A0A915C5S1_PARUN</name>
<keyword evidence="1" id="KW-1015">Disulfide bond</keyword>
<reference evidence="6" key="1">
    <citation type="submission" date="2022-11" db="UniProtKB">
        <authorList>
            <consortium name="WormBaseParasite"/>
        </authorList>
    </citation>
    <scope>IDENTIFICATION</scope>
</reference>
<comment type="caution">
    <text evidence="1">Lacks conserved residue(s) required for the propagation of feature annotation.</text>
</comment>
<proteinExistence type="predicted"/>
<evidence type="ECO:0000313" key="6">
    <source>
        <dbReference type="WBParaSite" id="PgR090_g009_t02"/>
    </source>
</evidence>
<feature type="disulfide bond" evidence="1">
    <location>
        <begin position="319"/>
        <end position="353"/>
    </location>
</feature>
<evidence type="ECO:0000256" key="1">
    <source>
        <dbReference type="PROSITE-ProRule" id="PRU01005"/>
    </source>
</evidence>
<feature type="domain" description="ShKT" evidence="4">
    <location>
        <begin position="103"/>
        <end position="134"/>
    </location>
</feature>
<dbReference type="SMART" id="SM00254">
    <property type="entry name" value="ShKT"/>
    <property type="match status" value="4"/>
</dbReference>
<dbReference type="Gene3D" id="1.10.10.1870">
    <property type="entry name" value="ShTK domain-like"/>
    <property type="match status" value="2"/>
</dbReference>
<dbReference type="Gene3D" id="1.10.10.1940">
    <property type="match status" value="2"/>
</dbReference>
<evidence type="ECO:0000256" key="2">
    <source>
        <dbReference type="SAM" id="MobiDB-lite"/>
    </source>
</evidence>
<evidence type="ECO:0000259" key="4">
    <source>
        <dbReference type="PROSITE" id="PS51670"/>
    </source>
</evidence>
<feature type="chain" id="PRO_5037633853" evidence="3">
    <location>
        <begin position="19"/>
        <end position="390"/>
    </location>
</feature>
<dbReference type="PANTHER" id="PTHR21724">
    <property type="entry name" value="SHKT DOMAIN-CONTAINING PROTEIN"/>
    <property type="match status" value="1"/>
</dbReference>
<protein>
    <submittedName>
        <fullName evidence="6">ShKT domain-containing protein</fullName>
    </submittedName>
</protein>
<feature type="domain" description="ShKT" evidence="4">
    <location>
        <begin position="319"/>
        <end position="353"/>
    </location>
</feature>
<dbReference type="PANTHER" id="PTHR21724:SF94">
    <property type="entry name" value="SHKT DOMAIN-CONTAINING PROTEIN"/>
    <property type="match status" value="1"/>
</dbReference>
<dbReference type="PROSITE" id="PS51670">
    <property type="entry name" value="SHKT"/>
    <property type="match status" value="4"/>
</dbReference>
<dbReference type="InterPro" id="IPR003582">
    <property type="entry name" value="ShKT_dom"/>
</dbReference>
<organism evidence="5 6">
    <name type="scientific">Parascaris univalens</name>
    <name type="common">Nematode worm</name>
    <dbReference type="NCBI Taxonomy" id="6257"/>
    <lineage>
        <taxon>Eukaryota</taxon>
        <taxon>Metazoa</taxon>
        <taxon>Ecdysozoa</taxon>
        <taxon>Nematoda</taxon>
        <taxon>Chromadorea</taxon>
        <taxon>Rhabditida</taxon>
        <taxon>Spirurina</taxon>
        <taxon>Ascaridomorpha</taxon>
        <taxon>Ascaridoidea</taxon>
        <taxon>Ascarididae</taxon>
        <taxon>Parascaris</taxon>
    </lineage>
</organism>
<keyword evidence="3" id="KW-0732">Signal</keyword>
<sequence>LIAIVILLFVTGATFSTASKCPSAEISCLNKADCPRRQNCFKHVCHDSCAVDSDCCNETMHCHWGICIEDNLLADIYASNNNRQAAKLLAARLDETTPTTAVCEDKSDGCAAMKEFCSNNEMVKEMCPKTCELCGITTPGTTTTATSPTTTTAATSPTTTTTATSPTSTTAATSPTTTTTVTSPTSTTAATSPTSTTAAASPTTTTTATSPTTTTTTSPTTTTTSPPPTTTTAVTSPTTTSTTPSTSRTTPSSSTTTSSQTQGCRDTATNCLHLLSFCNAPLYTNLMHQHCQKTCNFCSVSPSTTSNIVTTTTRPDTGCQDNASNCLQLQSFCNNAIYADLMHQHCQKTCNFCAACSDLASNCAVMKPYCENTLYNELMRKNCRLTCNFC</sequence>
<keyword evidence="5" id="KW-1185">Reference proteome</keyword>
<feature type="disulfide bond" evidence="1">
    <location>
        <begin position="264"/>
        <end position="298"/>
    </location>
</feature>
<evidence type="ECO:0000256" key="3">
    <source>
        <dbReference type="SAM" id="SignalP"/>
    </source>
</evidence>
<dbReference type="WBParaSite" id="PgR090_g009_t02">
    <property type="protein sequence ID" value="PgR090_g009_t02"/>
    <property type="gene ID" value="PgR090_g009"/>
</dbReference>
<dbReference type="Pfam" id="PF01549">
    <property type="entry name" value="ShK"/>
    <property type="match status" value="4"/>
</dbReference>
<accession>A0A915C5S1</accession>
<feature type="domain" description="ShKT" evidence="4">
    <location>
        <begin position="264"/>
        <end position="298"/>
    </location>
</feature>
<feature type="compositionally biased region" description="Low complexity" evidence="2">
    <location>
        <begin position="142"/>
        <end position="259"/>
    </location>
</feature>
<feature type="disulfide bond" evidence="1">
    <location>
        <begin position="356"/>
        <end position="390"/>
    </location>
</feature>
<feature type="domain" description="ShKT" evidence="4">
    <location>
        <begin position="356"/>
        <end position="390"/>
    </location>
</feature>
<feature type="region of interest" description="Disordered" evidence="2">
    <location>
        <begin position="142"/>
        <end position="264"/>
    </location>
</feature>
<feature type="signal peptide" evidence="3">
    <location>
        <begin position="1"/>
        <end position="18"/>
    </location>
</feature>
<evidence type="ECO:0000313" key="5">
    <source>
        <dbReference type="Proteomes" id="UP000887569"/>
    </source>
</evidence>